<feature type="region of interest" description="Disordered" evidence="1">
    <location>
        <begin position="66"/>
        <end position="91"/>
    </location>
</feature>
<feature type="domain" description="DUF1980" evidence="3">
    <location>
        <begin position="155"/>
        <end position="254"/>
    </location>
</feature>
<feature type="transmembrane region" description="Helical" evidence="2">
    <location>
        <begin position="97"/>
        <end position="116"/>
    </location>
</feature>
<organism evidence="4 5">
    <name type="scientific">Actinoplanes couchii</name>
    <dbReference type="NCBI Taxonomy" id="403638"/>
    <lineage>
        <taxon>Bacteria</taxon>
        <taxon>Bacillati</taxon>
        <taxon>Actinomycetota</taxon>
        <taxon>Actinomycetes</taxon>
        <taxon>Micromonosporales</taxon>
        <taxon>Micromonosporaceae</taxon>
        <taxon>Actinoplanes</taxon>
    </lineage>
</organism>
<evidence type="ECO:0000259" key="3">
    <source>
        <dbReference type="Pfam" id="PF21537"/>
    </source>
</evidence>
<keyword evidence="2" id="KW-1133">Transmembrane helix</keyword>
<dbReference type="PANTHER" id="PTHR40047:SF1">
    <property type="entry name" value="UPF0703 PROTEIN YCGQ"/>
    <property type="match status" value="1"/>
</dbReference>
<protein>
    <submittedName>
        <fullName evidence="4">Membrane protein</fullName>
    </submittedName>
</protein>
<gene>
    <name evidence="4" type="primary">ycgQ</name>
    <name evidence="4" type="ORF">Aco03nite_028670</name>
</gene>
<dbReference type="InterPro" id="IPR048447">
    <property type="entry name" value="DUF1980_C"/>
</dbReference>
<dbReference type="EMBL" id="BOMG01000041">
    <property type="protein sequence ID" value="GID54463.1"/>
    <property type="molecule type" value="Genomic_DNA"/>
</dbReference>
<evidence type="ECO:0000256" key="2">
    <source>
        <dbReference type="SAM" id="Phobius"/>
    </source>
</evidence>
<evidence type="ECO:0000313" key="5">
    <source>
        <dbReference type="Proteomes" id="UP000612282"/>
    </source>
</evidence>
<evidence type="ECO:0000256" key="1">
    <source>
        <dbReference type="SAM" id="MobiDB-lite"/>
    </source>
</evidence>
<dbReference type="NCBIfam" id="TIGR03943">
    <property type="entry name" value="TIGR03943 family putative permease subunit"/>
    <property type="match status" value="1"/>
</dbReference>
<accession>A0ABQ3X7J4</accession>
<reference evidence="4 5" key="1">
    <citation type="submission" date="2021-01" db="EMBL/GenBank/DDBJ databases">
        <title>Whole genome shotgun sequence of Actinoplanes couchii NBRC 106145.</title>
        <authorList>
            <person name="Komaki H."/>
            <person name="Tamura T."/>
        </authorList>
    </citation>
    <scope>NUCLEOTIDE SEQUENCE [LARGE SCALE GENOMIC DNA]</scope>
    <source>
        <strain evidence="4 5">NBRC 106145</strain>
    </source>
</reference>
<dbReference type="Proteomes" id="UP000612282">
    <property type="component" value="Unassembled WGS sequence"/>
</dbReference>
<dbReference type="Pfam" id="PF21537">
    <property type="entry name" value="DUF1980_C"/>
    <property type="match status" value="1"/>
</dbReference>
<name>A0ABQ3X7J4_9ACTN</name>
<dbReference type="PANTHER" id="PTHR40047">
    <property type="entry name" value="UPF0703 PROTEIN YCGQ"/>
    <property type="match status" value="1"/>
</dbReference>
<feature type="transmembrane region" description="Helical" evidence="2">
    <location>
        <begin position="33"/>
        <end position="55"/>
    </location>
</feature>
<feature type="compositionally biased region" description="Basic and acidic residues" evidence="1">
    <location>
        <begin position="76"/>
        <end position="91"/>
    </location>
</feature>
<comment type="caution">
    <text evidence="4">The sequence shown here is derived from an EMBL/GenBank/DDBJ whole genome shotgun (WGS) entry which is preliminary data.</text>
</comment>
<dbReference type="RefSeq" id="WP_203795564.1">
    <property type="nucleotide sequence ID" value="NZ_BAAAQE010000035.1"/>
</dbReference>
<keyword evidence="2" id="KW-0472">Membrane</keyword>
<sequence length="255" mass="26838">MNRQAQAVILFLFGGAVLKASLGDLYLRYVKEGLRPFLIAAGLALVAAAVMTLWYEFRKPAASGAASSGADSAEGDGEHGGDEHADDHGHAHHEPRVGWLLILPVLGLLLVAPPALGSYTAGQSGTVQVSADSDYAPLPEGDPVRVSLLDYASRVIYDEGRSVTGRRLALTGFVTTGPEGVMLARIVVSCCAADGRPIKVGLDGGPVVDVPAGTWLEVTGRLSAKRGKDPVNQADIAYLEVEQWKPVAAPKQQYE</sequence>
<dbReference type="InterPro" id="IPR015402">
    <property type="entry name" value="DUF1980"/>
</dbReference>
<keyword evidence="5" id="KW-1185">Reference proteome</keyword>
<proteinExistence type="predicted"/>
<dbReference type="InterPro" id="IPR052955">
    <property type="entry name" value="UPF0703_membrane_permease"/>
</dbReference>
<keyword evidence="2" id="KW-0812">Transmembrane</keyword>
<evidence type="ECO:0000313" key="4">
    <source>
        <dbReference type="EMBL" id="GID54463.1"/>
    </source>
</evidence>